<comment type="similarity">
    <text evidence="2 8">Belongs to the V-ATPase 116 kDa subunit family.</text>
</comment>
<dbReference type="InterPro" id="IPR002490">
    <property type="entry name" value="V-ATPase_116kDa_su"/>
</dbReference>
<dbReference type="GO" id="GO:0016471">
    <property type="term" value="C:vacuolar proton-transporting V-type ATPase complex"/>
    <property type="evidence" value="ECO:0007669"/>
    <property type="project" value="TreeGrafter"/>
</dbReference>
<dbReference type="PANTHER" id="PTHR11629:SF63">
    <property type="entry name" value="V-TYPE PROTON ATPASE SUBUNIT A"/>
    <property type="match status" value="1"/>
</dbReference>
<reference evidence="11" key="2">
    <citation type="journal article" date="2017" name="Nat. Plants">
        <title>The Aegilops tauschii genome reveals multiple impacts of transposons.</title>
        <authorList>
            <person name="Zhao G."/>
            <person name="Zou C."/>
            <person name="Li K."/>
            <person name="Wang K."/>
            <person name="Li T."/>
            <person name="Gao L."/>
            <person name="Zhang X."/>
            <person name="Wang H."/>
            <person name="Yang Z."/>
            <person name="Liu X."/>
            <person name="Jiang W."/>
            <person name="Mao L."/>
            <person name="Kong X."/>
            <person name="Jiao Y."/>
            <person name="Jia J."/>
        </authorList>
    </citation>
    <scope>NUCLEOTIDE SEQUENCE [LARGE SCALE GENOMIC DNA]</scope>
    <source>
        <strain evidence="11">cv. AL8/78</strain>
    </source>
</reference>
<evidence type="ECO:0000256" key="4">
    <source>
        <dbReference type="ARBA" id="ARBA00022692"/>
    </source>
</evidence>
<evidence type="ECO:0000256" key="7">
    <source>
        <dbReference type="ARBA" id="ARBA00023136"/>
    </source>
</evidence>
<evidence type="ECO:0000256" key="3">
    <source>
        <dbReference type="ARBA" id="ARBA00022448"/>
    </source>
</evidence>
<feature type="coiled-coil region" evidence="9">
    <location>
        <begin position="51"/>
        <end position="78"/>
    </location>
</feature>
<dbReference type="Proteomes" id="UP000015105">
    <property type="component" value="Chromosome 4D"/>
</dbReference>
<evidence type="ECO:0000256" key="9">
    <source>
        <dbReference type="SAM" id="Coils"/>
    </source>
</evidence>
<proteinExistence type="inferred from homology"/>
<evidence type="ECO:0000256" key="6">
    <source>
        <dbReference type="ARBA" id="ARBA00023065"/>
    </source>
</evidence>
<evidence type="ECO:0000256" key="5">
    <source>
        <dbReference type="ARBA" id="ARBA00022989"/>
    </source>
</evidence>
<keyword evidence="8" id="KW-0375">Hydrogen ion transport</keyword>
<dbReference type="GO" id="GO:0007035">
    <property type="term" value="P:vacuolar acidification"/>
    <property type="evidence" value="ECO:0007669"/>
    <property type="project" value="TreeGrafter"/>
</dbReference>
<reference evidence="10" key="4">
    <citation type="submission" date="2019-03" db="UniProtKB">
        <authorList>
            <consortium name="EnsemblPlants"/>
        </authorList>
    </citation>
    <scope>IDENTIFICATION</scope>
</reference>
<evidence type="ECO:0000313" key="10">
    <source>
        <dbReference type="EnsemblPlants" id="AET4Gv20563700.11"/>
    </source>
</evidence>
<reference evidence="10" key="5">
    <citation type="journal article" date="2021" name="G3 (Bethesda)">
        <title>Aegilops tauschii genome assembly Aet v5.0 features greater sequence contiguity and improved annotation.</title>
        <authorList>
            <person name="Wang L."/>
            <person name="Zhu T."/>
            <person name="Rodriguez J.C."/>
            <person name="Deal K.R."/>
            <person name="Dubcovsky J."/>
            <person name="McGuire P.E."/>
            <person name="Lux T."/>
            <person name="Spannagl M."/>
            <person name="Mayer K.F.X."/>
            <person name="Baldrich P."/>
            <person name="Meyers B.C."/>
            <person name="Huo N."/>
            <person name="Gu Y.Q."/>
            <person name="Zhou H."/>
            <person name="Devos K.M."/>
            <person name="Bennetzen J.L."/>
            <person name="Unver T."/>
            <person name="Budak H."/>
            <person name="Gulick P.J."/>
            <person name="Galiba G."/>
            <person name="Kalapos B."/>
            <person name="Nelson D.R."/>
            <person name="Li P."/>
            <person name="You F.M."/>
            <person name="Luo M.C."/>
            <person name="Dvorak J."/>
        </authorList>
    </citation>
    <scope>NUCLEOTIDE SEQUENCE [LARGE SCALE GENOMIC DNA]</scope>
    <source>
        <strain evidence="10">cv. AL8/78</strain>
    </source>
</reference>
<keyword evidence="7" id="KW-0472">Membrane</keyword>
<dbReference type="GO" id="GO:0046961">
    <property type="term" value="F:proton-transporting ATPase activity, rotational mechanism"/>
    <property type="evidence" value="ECO:0007669"/>
    <property type="project" value="InterPro"/>
</dbReference>
<dbReference type="Pfam" id="PF01496">
    <property type="entry name" value="V_ATPase_I"/>
    <property type="match status" value="1"/>
</dbReference>
<evidence type="ECO:0000313" key="11">
    <source>
        <dbReference type="Proteomes" id="UP000015105"/>
    </source>
</evidence>
<name>A0A453IHZ0_AEGTS</name>
<reference evidence="10" key="3">
    <citation type="journal article" date="2017" name="Nature">
        <title>Genome sequence of the progenitor of the wheat D genome Aegilops tauschii.</title>
        <authorList>
            <person name="Luo M.C."/>
            <person name="Gu Y.Q."/>
            <person name="Puiu D."/>
            <person name="Wang H."/>
            <person name="Twardziok S.O."/>
            <person name="Deal K.R."/>
            <person name="Huo N."/>
            <person name="Zhu T."/>
            <person name="Wang L."/>
            <person name="Wang Y."/>
            <person name="McGuire P.E."/>
            <person name="Liu S."/>
            <person name="Long H."/>
            <person name="Ramasamy R.K."/>
            <person name="Rodriguez J.C."/>
            <person name="Van S.L."/>
            <person name="Yuan L."/>
            <person name="Wang Z."/>
            <person name="Xia Z."/>
            <person name="Xiao L."/>
            <person name="Anderson O.D."/>
            <person name="Ouyang S."/>
            <person name="Liang Y."/>
            <person name="Zimin A.V."/>
            <person name="Pertea G."/>
            <person name="Qi P."/>
            <person name="Bennetzen J.L."/>
            <person name="Dai X."/>
            <person name="Dawson M.W."/>
            <person name="Muller H.G."/>
            <person name="Kugler K."/>
            <person name="Rivarola-Duarte L."/>
            <person name="Spannagl M."/>
            <person name="Mayer K.F.X."/>
            <person name="Lu F.H."/>
            <person name="Bevan M.W."/>
            <person name="Leroy P."/>
            <person name="Li P."/>
            <person name="You F.M."/>
            <person name="Sun Q."/>
            <person name="Liu Z."/>
            <person name="Lyons E."/>
            <person name="Wicker T."/>
            <person name="Salzberg S.L."/>
            <person name="Devos K.M."/>
            <person name="Dvorak J."/>
        </authorList>
    </citation>
    <scope>NUCLEOTIDE SEQUENCE [LARGE SCALE GENOMIC DNA]</scope>
    <source>
        <strain evidence="10">cv. AL8/78</strain>
    </source>
</reference>
<comment type="subcellular location">
    <subcellularLocation>
        <location evidence="1">Membrane</location>
        <topology evidence="1">Multi-pass membrane protein</topology>
    </subcellularLocation>
</comment>
<keyword evidence="4" id="KW-0812">Transmembrane</keyword>
<dbReference type="Gramene" id="AET4Gv20563700.11">
    <property type="protein sequence ID" value="AET4Gv20563700.11"/>
    <property type="gene ID" value="AET4Gv20563700"/>
</dbReference>
<keyword evidence="11" id="KW-1185">Reference proteome</keyword>
<organism evidence="10 11">
    <name type="scientific">Aegilops tauschii subsp. strangulata</name>
    <name type="common">Goatgrass</name>
    <dbReference type="NCBI Taxonomy" id="200361"/>
    <lineage>
        <taxon>Eukaryota</taxon>
        <taxon>Viridiplantae</taxon>
        <taxon>Streptophyta</taxon>
        <taxon>Embryophyta</taxon>
        <taxon>Tracheophyta</taxon>
        <taxon>Spermatophyta</taxon>
        <taxon>Magnoliopsida</taxon>
        <taxon>Liliopsida</taxon>
        <taxon>Poales</taxon>
        <taxon>Poaceae</taxon>
        <taxon>BOP clade</taxon>
        <taxon>Pooideae</taxon>
        <taxon>Triticodae</taxon>
        <taxon>Triticeae</taxon>
        <taxon>Triticinae</taxon>
        <taxon>Aegilops</taxon>
    </lineage>
</organism>
<reference evidence="11" key="1">
    <citation type="journal article" date="2014" name="Science">
        <title>Ancient hybridizations among the ancestral genomes of bread wheat.</title>
        <authorList>
            <consortium name="International Wheat Genome Sequencing Consortium,"/>
            <person name="Marcussen T."/>
            <person name="Sandve S.R."/>
            <person name="Heier L."/>
            <person name="Spannagl M."/>
            <person name="Pfeifer M."/>
            <person name="Jakobsen K.S."/>
            <person name="Wulff B.B."/>
            <person name="Steuernagel B."/>
            <person name="Mayer K.F."/>
            <person name="Olsen O.A."/>
        </authorList>
    </citation>
    <scope>NUCLEOTIDE SEQUENCE [LARGE SCALE GENOMIC DNA]</scope>
    <source>
        <strain evidence="11">cv. AL8/78</strain>
    </source>
</reference>
<sequence>NADKSPFQRTYAAQIKRCAEMARKLRFFKEQMSKAGILVSPMQSTETPLDFDDMEVKLGELEAELTEVNANDEKLQRAHNELLEYSTVLQKAGEFFYSAQRSAAAQHRQMEANQSGETSLESPLLEQVKILFQKKHPALPCSIFPY</sequence>
<keyword evidence="3 8" id="KW-0813">Transport</keyword>
<keyword evidence="9" id="KW-0175">Coiled coil</keyword>
<dbReference type="EnsemblPlants" id="AET4Gv20563700.11">
    <property type="protein sequence ID" value="AET4Gv20563700.11"/>
    <property type="gene ID" value="AET4Gv20563700"/>
</dbReference>
<evidence type="ECO:0000256" key="8">
    <source>
        <dbReference type="RuleBase" id="RU361189"/>
    </source>
</evidence>
<accession>A0A453IHZ0</accession>
<evidence type="ECO:0000256" key="1">
    <source>
        <dbReference type="ARBA" id="ARBA00004141"/>
    </source>
</evidence>
<dbReference type="PANTHER" id="PTHR11629">
    <property type="entry name" value="VACUOLAR PROTON ATPASES"/>
    <property type="match status" value="1"/>
</dbReference>
<evidence type="ECO:0000256" key="2">
    <source>
        <dbReference type="ARBA" id="ARBA00009904"/>
    </source>
</evidence>
<keyword evidence="5" id="KW-1133">Transmembrane helix</keyword>
<dbReference type="GO" id="GO:0051117">
    <property type="term" value="F:ATPase binding"/>
    <property type="evidence" value="ECO:0007669"/>
    <property type="project" value="TreeGrafter"/>
</dbReference>
<dbReference type="GO" id="GO:0033179">
    <property type="term" value="C:proton-transporting V-type ATPase, V0 domain"/>
    <property type="evidence" value="ECO:0007669"/>
    <property type="project" value="InterPro"/>
</dbReference>
<protein>
    <recommendedName>
        <fullName evidence="8">V-type proton ATPase subunit a</fullName>
    </recommendedName>
</protein>
<comment type="function">
    <text evidence="8">Essential component of the vacuolar proton pump (V-ATPase), a multimeric enzyme that catalyzes the translocation of protons across the membranes. Required for assembly and activity of the V-ATPase.</text>
</comment>
<dbReference type="AlphaFoldDB" id="A0A453IHZ0"/>
<keyword evidence="6 8" id="KW-0406">Ion transport</keyword>